<dbReference type="EMBL" id="WMEZ01000001">
    <property type="protein sequence ID" value="MYL48669.1"/>
    <property type="molecule type" value="Genomic_DNA"/>
</dbReference>
<dbReference type="AlphaFoldDB" id="A0A845E353"/>
<evidence type="ECO:0000313" key="3">
    <source>
        <dbReference type="Proteomes" id="UP000447393"/>
    </source>
</evidence>
<feature type="compositionally biased region" description="Basic and acidic residues" evidence="1">
    <location>
        <begin position="35"/>
        <end position="45"/>
    </location>
</feature>
<gene>
    <name evidence="2" type="ORF">GLV98_04205</name>
</gene>
<organism evidence="2 3">
    <name type="scientific">Halobacillus litoralis</name>
    <dbReference type="NCBI Taxonomy" id="45668"/>
    <lineage>
        <taxon>Bacteria</taxon>
        <taxon>Bacillati</taxon>
        <taxon>Bacillota</taxon>
        <taxon>Bacilli</taxon>
        <taxon>Bacillales</taxon>
        <taxon>Bacillaceae</taxon>
        <taxon>Halobacillus</taxon>
    </lineage>
</organism>
<evidence type="ECO:0000313" key="2">
    <source>
        <dbReference type="EMBL" id="MYL48669.1"/>
    </source>
</evidence>
<dbReference type="RefSeq" id="WP_160912356.1">
    <property type="nucleotide sequence ID" value="NZ_WMEZ01000001.1"/>
</dbReference>
<dbReference type="Proteomes" id="UP000447393">
    <property type="component" value="Unassembled WGS sequence"/>
</dbReference>
<protein>
    <submittedName>
        <fullName evidence="2">Uncharacterized protein</fullName>
    </submittedName>
</protein>
<sequence length="66" mass="7366">MKQKEAKISISPDKMEAVLFIPSETEIRIEDLKKGLSKKGRDADPSSHGLHKAGEIIVRRSESYGE</sequence>
<feature type="compositionally biased region" description="Basic and acidic residues" evidence="1">
    <location>
        <begin position="52"/>
        <end position="66"/>
    </location>
</feature>
<comment type="caution">
    <text evidence="2">The sequence shown here is derived from an EMBL/GenBank/DDBJ whole genome shotgun (WGS) entry which is preliminary data.</text>
</comment>
<feature type="region of interest" description="Disordered" evidence="1">
    <location>
        <begin position="35"/>
        <end position="66"/>
    </location>
</feature>
<name>A0A845E353_9BACI</name>
<accession>A0A845E353</accession>
<proteinExistence type="predicted"/>
<reference evidence="2 3" key="1">
    <citation type="submission" date="2019-11" db="EMBL/GenBank/DDBJ databases">
        <title>Genome sequences of 17 halophilic strains isolated from different environments.</title>
        <authorList>
            <person name="Furrow R.E."/>
        </authorList>
    </citation>
    <scope>NUCLEOTIDE SEQUENCE [LARGE SCALE GENOMIC DNA]</scope>
    <source>
        <strain evidence="2 3">22505_10_Sand</strain>
    </source>
</reference>
<evidence type="ECO:0000256" key="1">
    <source>
        <dbReference type="SAM" id="MobiDB-lite"/>
    </source>
</evidence>